<feature type="region of interest" description="Disordered" evidence="8">
    <location>
        <begin position="187"/>
        <end position="216"/>
    </location>
</feature>
<accession>Q5B1J0</accession>
<dbReference type="HOGENOM" id="CLU_022833_2_0_1"/>
<evidence type="ECO:0000313" key="9">
    <source>
        <dbReference type="EMBL" id="CBF81605.1"/>
    </source>
</evidence>
<feature type="transmembrane region" description="Helical" evidence="7">
    <location>
        <begin position="61"/>
        <end position="83"/>
    </location>
</feature>
<dbReference type="GO" id="GO:0016020">
    <property type="term" value="C:membrane"/>
    <property type="evidence" value="ECO:0007669"/>
    <property type="project" value="UniProtKB-SubCell"/>
</dbReference>
<evidence type="ECO:0000256" key="5">
    <source>
        <dbReference type="ARBA" id="ARBA00022989"/>
    </source>
</evidence>
<comment type="subcellular location">
    <subcellularLocation>
        <location evidence="7">Membrane</location>
        <topology evidence="7">Multi-pass membrane protein</topology>
    </subcellularLocation>
</comment>
<feature type="region of interest" description="Disordered" evidence="8">
    <location>
        <begin position="474"/>
        <end position="529"/>
    </location>
</feature>
<dbReference type="EMBL" id="BN001305">
    <property type="protein sequence ID" value="CBF81605.1"/>
    <property type="molecule type" value="Genomic_DNA"/>
</dbReference>
<dbReference type="InParanoid" id="Q5B1J0"/>
<feature type="compositionally biased region" description="Low complexity" evidence="8">
    <location>
        <begin position="192"/>
        <end position="203"/>
    </location>
</feature>
<gene>
    <name evidence="7" type="primary">DLT1</name>
    <name evidence="9" type="ORF">ANIA_05590</name>
</gene>
<evidence type="ECO:0000256" key="2">
    <source>
        <dbReference type="ARBA" id="ARBA00005550"/>
    </source>
</evidence>
<evidence type="ECO:0000256" key="8">
    <source>
        <dbReference type="SAM" id="MobiDB-lite"/>
    </source>
</evidence>
<evidence type="ECO:0000256" key="3">
    <source>
        <dbReference type="ARBA" id="ARBA00021353"/>
    </source>
</evidence>
<dbReference type="Proteomes" id="UP000000560">
    <property type="component" value="Chromosome V"/>
</dbReference>
<dbReference type="PANTHER" id="PTHR40021">
    <property type="entry name" value="DEFECT AT LOW TEMPERATURE PROTEIN 1"/>
    <property type="match status" value="1"/>
</dbReference>
<dbReference type="PANTHER" id="PTHR40021:SF1">
    <property type="entry name" value="DEFECT AT LOW TEMPERATURE PROTEIN 1"/>
    <property type="match status" value="1"/>
</dbReference>
<sequence>MLPSRPTALPNSNLATRIRNGTTITRLLNYTVFTLLSIILLCLILLTPADAIYQCYVTHRLTNIFIITGGYVVTFLLAVLIYATRIYTNRSVLGGIPKAWIPVEKEDVSKSVRRLVVEGLGRSALIARGARPRNLGRGSGANGPRDVDGNGQAFADPGAGDNEEKEGLLRGFDYDVDPSNPPWGVIEHPGWSAPESSLSASAPDQGTSDGDAQTPEPSLCYRTVIRELPHLIEAKAVSLAPPDPVFTVHPQYQTQTGEGDEATRIPDTRIVAILRRPGTMSLRSYINHLISLSILHPPEIGLEFLALYERARFSGKELYEDEFRELMGVFADVLRGMRFDQEHHRLLLDMNDYNEDGDLGHWRRNTSVFEHSLFGSKTESVIGPSDEEGETTETDTLGSVNINIDSPRRRHRRQRQSRSGPRSRPVHGNDHTYNHTDGHPNLEPASRPPPGQSRSRSQSLVDFKAGNLSENAIYWPRAGARTPSTHSARSLHPDRSYGSGSGADAGSGLSLRSASRSGSASGSASVSLSGGSVIRLADARTESVSGLPYVIGR</sequence>
<dbReference type="VEuPathDB" id="FungiDB:AN5590"/>
<name>Q5B1J0_EMENI</name>
<reference evidence="10" key="2">
    <citation type="journal article" date="2009" name="Fungal Genet. Biol.">
        <title>The 2008 update of the Aspergillus nidulans genome annotation: a community effort.</title>
        <authorList>
            <person name="Wortman J.R."/>
            <person name="Gilsenan J.M."/>
            <person name="Joardar V."/>
            <person name="Deegan J."/>
            <person name="Clutterbuck J."/>
            <person name="Andersen M.R."/>
            <person name="Archer D."/>
            <person name="Bencina M."/>
            <person name="Braus G."/>
            <person name="Coutinho P."/>
            <person name="von Dohren H."/>
            <person name="Doonan J."/>
            <person name="Driessen A.J."/>
            <person name="Durek P."/>
            <person name="Espeso E."/>
            <person name="Fekete E."/>
            <person name="Flipphi M."/>
            <person name="Estrada C.G."/>
            <person name="Geysens S."/>
            <person name="Goldman G."/>
            <person name="de Groot P.W."/>
            <person name="Hansen K."/>
            <person name="Harris S.D."/>
            <person name="Heinekamp T."/>
            <person name="Helmstaedt K."/>
            <person name="Henrissat B."/>
            <person name="Hofmann G."/>
            <person name="Homan T."/>
            <person name="Horio T."/>
            <person name="Horiuchi H."/>
            <person name="James S."/>
            <person name="Jones M."/>
            <person name="Karaffa L."/>
            <person name="Karanyi Z."/>
            <person name="Kato M."/>
            <person name="Keller N."/>
            <person name="Kelly D.E."/>
            <person name="Kiel J.A."/>
            <person name="Kim J.M."/>
            <person name="van der Klei I.J."/>
            <person name="Klis F.M."/>
            <person name="Kovalchuk A."/>
            <person name="Krasevec N."/>
            <person name="Kubicek C.P."/>
            <person name="Liu B."/>
            <person name="Maccabe A."/>
            <person name="Meyer V."/>
            <person name="Mirabito P."/>
            <person name="Miskei M."/>
            <person name="Mos M."/>
            <person name="Mullins J."/>
            <person name="Nelson D.R."/>
            <person name="Nielsen J."/>
            <person name="Oakley B.R."/>
            <person name="Osmani S.A."/>
            <person name="Pakula T."/>
            <person name="Paszewski A."/>
            <person name="Paulsen I."/>
            <person name="Pilsyk S."/>
            <person name="Pocsi I."/>
            <person name="Punt P.J."/>
            <person name="Ram A.F."/>
            <person name="Ren Q."/>
            <person name="Robellet X."/>
            <person name="Robson G."/>
            <person name="Seiboth B."/>
            <person name="van Solingen P."/>
            <person name="Specht T."/>
            <person name="Sun J."/>
            <person name="Taheri-Talesh N."/>
            <person name="Takeshita N."/>
            <person name="Ussery D."/>
            <person name="vanKuyk P.A."/>
            <person name="Visser H."/>
            <person name="van de Vondervoort P.J."/>
            <person name="de Vries R.P."/>
            <person name="Walton J."/>
            <person name="Xiang X."/>
            <person name="Xiong Y."/>
            <person name="Zeng A.P."/>
            <person name="Brandt B.W."/>
            <person name="Cornell M.J."/>
            <person name="van den Hondel C.A."/>
            <person name="Visser J."/>
            <person name="Oliver S.G."/>
            <person name="Turner G."/>
        </authorList>
    </citation>
    <scope>GENOME REANNOTATION</scope>
    <source>
        <strain evidence="10">FGSC A4 / ATCC 38163 / CBS 112.46 / NRRL 194 / M139</strain>
    </source>
</reference>
<proteinExistence type="inferred from homology"/>
<evidence type="ECO:0000256" key="4">
    <source>
        <dbReference type="ARBA" id="ARBA00022692"/>
    </source>
</evidence>
<dbReference type="OMA" id="SHYEYAR"/>
<protein>
    <recommendedName>
        <fullName evidence="3 7">Defect at low temperature protein 1</fullName>
    </recommendedName>
</protein>
<reference evidence="10" key="1">
    <citation type="journal article" date="2005" name="Nature">
        <title>Sequencing of Aspergillus nidulans and comparative analysis with A. fumigatus and A. oryzae.</title>
        <authorList>
            <person name="Galagan J.E."/>
            <person name="Calvo S.E."/>
            <person name="Cuomo C."/>
            <person name="Ma L.J."/>
            <person name="Wortman J.R."/>
            <person name="Batzoglou S."/>
            <person name="Lee S.I."/>
            <person name="Basturkmen M."/>
            <person name="Spevak C.C."/>
            <person name="Clutterbuck J."/>
            <person name="Kapitonov V."/>
            <person name="Jurka J."/>
            <person name="Scazzocchio C."/>
            <person name="Farman M."/>
            <person name="Butler J."/>
            <person name="Purcell S."/>
            <person name="Harris S."/>
            <person name="Braus G.H."/>
            <person name="Draht O."/>
            <person name="Busch S."/>
            <person name="D'Enfert C."/>
            <person name="Bouchier C."/>
            <person name="Goldman G.H."/>
            <person name="Bell-Pedersen D."/>
            <person name="Griffiths-Jones S."/>
            <person name="Doonan J.H."/>
            <person name="Yu J."/>
            <person name="Vienken K."/>
            <person name="Pain A."/>
            <person name="Freitag M."/>
            <person name="Selker E.U."/>
            <person name="Archer D.B."/>
            <person name="Penalva M.A."/>
            <person name="Oakley B.R."/>
            <person name="Momany M."/>
            <person name="Tanaka T."/>
            <person name="Kumagai T."/>
            <person name="Asai K."/>
            <person name="Machida M."/>
            <person name="Nierman W.C."/>
            <person name="Denning D.W."/>
            <person name="Caddick M."/>
            <person name="Hynes M."/>
            <person name="Paoletti M."/>
            <person name="Fischer R."/>
            <person name="Miller B."/>
            <person name="Dyer P."/>
            <person name="Sachs M.S."/>
            <person name="Osmani S.A."/>
            <person name="Birren B.W."/>
        </authorList>
    </citation>
    <scope>NUCLEOTIDE SEQUENCE [LARGE SCALE GENOMIC DNA]</scope>
    <source>
        <strain evidence="10">FGSC A4 / ATCC 38163 / CBS 112.46 / NRRL 194 / M139</strain>
    </source>
</reference>
<keyword evidence="6 7" id="KW-0472">Membrane</keyword>
<organism evidence="9 10">
    <name type="scientific">Emericella nidulans (strain FGSC A4 / ATCC 38163 / CBS 112.46 / NRRL 194 / M139)</name>
    <name type="common">Aspergillus nidulans</name>
    <dbReference type="NCBI Taxonomy" id="227321"/>
    <lineage>
        <taxon>Eukaryota</taxon>
        <taxon>Fungi</taxon>
        <taxon>Dikarya</taxon>
        <taxon>Ascomycota</taxon>
        <taxon>Pezizomycotina</taxon>
        <taxon>Eurotiomycetes</taxon>
        <taxon>Eurotiomycetidae</taxon>
        <taxon>Eurotiales</taxon>
        <taxon>Aspergillaceae</taxon>
        <taxon>Aspergillus</taxon>
        <taxon>Aspergillus subgen. Nidulantes</taxon>
    </lineage>
</organism>
<feature type="transmembrane region" description="Helical" evidence="7">
    <location>
        <begin position="27"/>
        <end position="49"/>
    </location>
</feature>
<keyword evidence="5 7" id="KW-1133">Transmembrane helix</keyword>
<evidence type="ECO:0000313" key="10">
    <source>
        <dbReference type="Proteomes" id="UP000000560"/>
    </source>
</evidence>
<feature type="region of interest" description="Disordered" evidence="8">
    <location>
        <begin position="135"/>
        <end position="165"/>
    </location>
</feature>
<dbReference type="GeneID" id="2871875"/>
<feature type="compositionally biased region" description="Low complexity" evidence="8">
    <location>
        <begin position="506"/>
        <end position="529"/>
    </location>
</feature>
<comment type="similarity">
    <text evidence="2 7">Belongs to the DLT1 family.</text>
</comment>
<dbReference type="AlphaFoldDB" id="Q5B1J0"/>
<keyword evidence="10" id="KW-1185">Reference proteome</keyword>
<evidence type="ECO:0000256" key="1">
    <source>
        <dbReference type="ARBA" id="ARBA00002489"/>
    </source>
</evidence>
<feature type="region of interest" description="Disordered" evidence="8">
    <location>
        <begin position="378"/>
        <end position="458"/>
    </location>
</feature>
<evidence type="ECO:0000256" key="6">
    <source>
        <dbReference type="ARBA" id="ARBA00023136"/>
    </source>
</evidence>
<dbReference type="InterPro" id="IPR038869">
    <property type="entry name" value="DLT1"/>
</dbReference>
<keyword evidence="4 7" id="KW-0812">Transmembrane</keyword>
<comment type="function">
    <text evidence="1 7">Required for growth under high-pressure and low-temperature conditions.</text>
</comment>
<dbReference type="OrthoDB" id="4096362at2759"/>
<feature type="compositionally biased region" description="Basic and acidic residues" evidence="8">
    <location>
        <begin position="427"/>
        <end position="440"/>
    </location>
</feature>
<accession>C8VG15</accession>
<dbReference type="KEGG" id="ani:ANIA_05590"/>
<evidence type="ECO:0000256" key="7">
    <source>
        <dbReference type="RuleBase" id="RU367100"/>
    </source>
</evidence>
<dbReference type="RefSeq" id="XP_663194.1">
    <property type="nucleotide sequence ID" value="XM_658102.1"/>
</dbReference>